<evidence type="ECO:0000256" key="3">
    <source>
        <dbReference type="ARBA" id="ARBA00012438"/>
    </source>
</evidence>
<dbReference type="CDD" id="cd00130">
    <property type="entry name" value="PAS"/>
    <property type="match status" value="1"/>
</dbReference>
<feature type="domain" description="PAC" evidence="14">
    <location>
        <begin position="155"/>
        <end position="207"/>
    </location>
</feature>
<keyword evidence="10" id="KW-0175">Coiled coil</keyword>
<dbReference type="GO" id="GO:0005524">
    <property type="term" value="F:ATP binding"/>
    <property type="evidence" value="ECO:0007669"/>
    <property type="project" value="UniProtKB-KW"/>
</dbReference>
<evidence type="ECO:0000256" key="1">
    <source>
        <dbReference type="ARBA" id="ARBA00000085"/>
    </source>
</evidence>
<dbReference type="FunFam" id="3.30.565.10:FF:000010">
    <property type="entry name" value="Sensor histidine kinase RcsC"/>
    <property type="match status" value="1"/>
</dbReference>
<dbReference type="GO" id="GO:0005886">
    <property type="term" value="C:plasma membrane"/>
    <property type="evidence" value="ECO:0007669"/>
    <property type="project" value="TreeGrafter"/>
</dbReference>
<comment type="similarity">
    <text evidence="2">In the N-terminal section; belongs to the phytochrome family.</text>
</comment>
<keyword evidence="7" id="KW-0902">Two-component regulatory system</keyword>
<dbReference type="GO" id="GO:0009190">
    <property type="term" value="P:cyclic nucleotide biosynthetic process"/>
    <property type="evidence" value="ECO:0007669"/>
    <property type="project" value="InterPro"/>
</dbReference>
<keyword evidence="16" id="KW-0547">Nucleotide-binding</keyword>
<keyword evidence="17" id="KW-1185">Reference proteome</keyword>
<dbReference type="PROSITE" id="PS50110">
    <property type="entry name" value="RESPONSE_REGULATORY"/>
    <property type="match status" value="1"/>
</dbReference>
<evidence type="ECO:0000256" key="4">
    <source>
        <dbReference type="ARBA" id="ARBA00022553"/>
    </source>
</evidence>
<dbReference type="Gene3D" id="3.30.450.20">
    <property type="entry name" value="PAS domain"/>
    <property type="match status" value="1"/>
</dbReference>
<keyword evidence="5" id="KW-0808">Transferase</keyword>
<dbReference type="GO" id="GO:0004016">
    <property type="term" value="F:adenylate cyclase activity"/>
    <property type="evidence" value="ECO:0007669"/>
    <property type="project" value="UniProtKB-ARBA"/>
</dbReference>
<evidence type="ECO:0000259" key="15">
    <source>
        <dbReference type="PROSITE" id="PS50125"/>
    </source>
</evidence>
<keyword evidence="16" id="KW-0067">ATP-binding</keyword>
<dbReference type="SMART" id="SM00448">
    <property type="entry name" value="REC"/>
    <property type="match status" value="1"/>
</dbReference>
<evidence type="ECO:0000256" key="9">
    <source>
        <dbReference type="PROSITE-ProRule" id="PRU00169"/>
    </source>
</evidence>
<dbReference type="EMBL" id="JAMZMM010000011">
    <property type="protein sequence ID" value="MCP2727328.1"/>
    <property type="molecule type" value="Genomic_DNA"/>
</dbReference>
<dbReference type="SMART" id="SM00387">
    <property type="entry name" value="HATPase_c"/>
    <property type="match status" value="1"/>
</dbReference>
<feature type="domain" description="Guanylate cyclase" evidence="15">
    <location>
        <begin position="678"/>
        <end position="804"/>
    </location>
</feature>
<dbReference type="Gene3D" id="1.10.287.130">
    <property type="match status" value="1"/>
</dbReference>
<dbReference type="InterPro" id="IPR001789">
    <property type="entry name" value="Sig_transdc_resp-reg_receiver"/>
</dbReference>
<dbReference type="CDD" id="cd07302">
    <property type="entry name" value="CHD"/>
    <property type="match status" value="1"/>
</dbReference>
<dbReference type="Pfam" id="PF00512">
    <property type="entry name" value="HisKA"/>
    <property type="match status" value="1"/>
</dbReference>
<dbReference type="EC" id="2.7.13.3" evidence="3"/>
<feature type="domain" description="Histidine kinase" evidence="11">
    <location>
        <begin position="232"/>
        <end position="466"/>
    </location>
</feature>
<organism evidence="16 17">
    <name type="scientific">Limnofasciculus baicalensis BBK-W-15</name>
    <dbReference type="NCBI Taxonomy" id="2699891"/>
    <lineage>
        <taxon>Bacteria</taxon>
        <taxon>Bacillati</taxon>
        <taxon>Cyanobacteriota</taxon>
        <taxon>Cyanophyceae</taxon>
        <taxon>Coleofasciculales</taxon>
        <taxon>Coleofasciculaceae</taxon>
        <taxon>Limnofasciculus</taxon>
        <taxon>Limnofasciculus baicalensis</taxon>
    </lineage>
</organism>
<dbReference type="InterPro" id="IPR001610">
    <property type="entry name" value="PAC"/>
</dbReference>
<dbReference type="Pfam" id="PF00072">
    <property type="entry name" value="Response_reg"/>
    <property type="match status" value="1"/>
</dbReference>
<evidence type="ECO:0000256" key="7">
    <source>
        <dbReference type="ARBA" id="ARBA00023012"/>
    </source>
</evidence>
<dbReference type="Pfam" id="PF02518">
    <property type="entry name" value="HATPase_c"/>
    <property type="match status" value="1"/>
</dbReference>
<dbReference type="InterPro" id="IPR005467">
    <property type="entry name" value="His_kinase_dom"/>
</dbReference>
<dbReference type="Gene3D" id="3.30.70.1230">
    <property type="entry name" value="Nucleotide cyclase"/>
    <property type="match status" value="1"/>
</dbReference>
<evidence type="ECO:0000259" key="13">
    <source>
        <dbReference type="PROSITE" id="PS50112"/>
    </source>
</evidence>
<proteinExistence type="inferred from homology"/>
<dbReference type="InterPro" id="IPR036890">
    <property type="entry name" value="HATPase_C_sf"/>
</dbReference>
<dbReference type="SMART" id="SM00044">
    <property type="entry name" value="CYCc"/>
    <property type="match status" value="1"/>
</dbReference>
<dbReference type="SUPFAM" id="SSF55785">
    <property type="entry name" value="PYP-like sensor domain (PAS domain)"/>
    <property type="match status" value="1"/>
</dbReference>
<gene>
    <name evidence="16" type="ORF">NJ959_02425</name>
</gene>
<evidence type="ECO:0000256" key="2">
    <source>
        <dbReference type="ARBA" id="ARBA00006402"/>
    </source>
</evidence>
<dbReference type="RefSeq" id="WP_254010145.1">
    <property type="nucleotide sequence ID" value="NZ_JAMZMM010000011.1"/>
</dbReference>
<dbReference type="Pfam" id="PF00211">
    <property type="entry name" value="Guanylate_cyc"/>
    <property type="match status" value="1"/>
</dbReference>
<evidence type="ECO:0000313" key="17">
    <source>
        <dbReference type="Proteomes" id="UP001204953"/>
    </source>
</evidence>
<protein>
    <recommendedName>
        <fullName evidence="8">Circadian input-output histidine kinase CikA</fullName>
        <ecNumber evidence="3">2.7.13.3</ecNumber>
    </recommendedName>
</protein>
<dbReference type="AlphaFoldDB" id="A0AAE3GP35"/>
<comment type="catalytic activity">
    <reaction evidence="1">
        <text>ATP + protein L-histidine = ADP + protein N-phospho-L-histidine.</text>
        <dbReference type="EC" id="2.7.13.3"/>
    </reaction>
</comment>
<dbReference type="InterPro" id="IPR001054">
    <property type="entry name" value="A/G_cyclase"/>
</dbReference>
<dbReference type="SUPFAM" id="SSF55073">
    <property type="entry name" value="Nucleotide cyclase"/>
    <property type="match status" value="1"/>
</dbReference>
<dbReference type="InterPro" id="IPR004358">
    <property type="entry name" value="Sig_transdc_His_kin-like_C"/>
</dbReference>
<dbReference type="GO" id="GO:0009927">
    <property type="term" value="F:histidine phosphotransfer kinase activity"/>
    <property type="evidence" value="ECO:0007669"/>
    <property type="project" value="TreeGrafter"/>
</dbReference>
<dbReference type="InterPro" id="IPR003661">
    <property type="entry name" value="HisK_dim/P_dom"/>
</dbReference>
<dbReference type="InterPro" id="IPR036097">
    <property type="entry name" value="HisK_dim/P_sf"/>
</dbReference>
<evidence type="ECO:0000259" key="14">
    <source>
        <dbReference type="PROSITE" id="PS50113"/>
    </source>
</evidence>
<feature type="modified residue" description="4-aspartylphosphate" evidence="9">
    <location>
        <position position="571"/>
    </location>
</feature>
<dbReference type="PROSITE" id="PS50125">
    <property type="entry name" value="GUANYLATE_CYCLASE_2"/>
    <property type="match status" value="1"/>
</dbReference>
<dbReference type="InterPro" id="IPR011006">
    <property type="entry name" value="CheY-like_superfamily"/>
</dbReference>
<evidence type="ECO:0000313" key="16">
    <source>
        <dbReference type="EMBL" id="MCP2727328.1"/>
    </source>
</evidence>
<dbReference type="InterPro" id="IPR000700">
    <property type="entry name" value="PAS-assoc_C"/>
</dbReference>
<name>A0AAE3GP35_9CYAN</name>
<sequence length="912" mass="101565">MDNEPISSQPDNHLAILEEELSREQLLLEIARLRQEIEEVKQEKADLEILLETTTEHADTIEEVLHNQAESAVRDSEKRLVQFLEAVPVGVFVVDASGRPYYANQTAQQILGKGIIPQSAAAQLPEIYQSYMAGTDESYPTDSQPLFQALKGDRATVDNIEIRQDNKIIPLEMWATPIFNETGEIVYAISAFQDITQRKQAEVERISFTQELEGKNAALQEMDKIKDEFLANTSHELRTPLNGIIGLAESLIEGATGQLPLQTIANLEMIVSSGKRLAALVNDILDFAKLKHHNLELQLQPVGMGEITDLVLRLSQPLVAQKPLQLINNISSDLPSVYADENRVQQILHNLVSNAIKFTDSGIVEISAKIIISPNSITTNNQQPITNNQQLAITISDTGIGIHENKLDKIFESFEQADGSTARQYGGAGLGLTITKRLVQLHGGEIKVESTIGIGSRFTFTLPLVTDKILETRQGIKDTYPSPHPTSPSTSKLLVTNNSDTLLLPESVSSKQKIICASDLTILIVDDELVNRQVLLNHLSLENYCVVQASSGIEALALIEEGLKPDLILLDVMMPRMTGYEVCRKIREHFPANELPILMLTAKNQVSDLVEGLNAGANDYLNKPISKNELLSRIKTHLEISKLNLAYSRFIPREFLQFLDKKSILDVQLGDQVQKEMSVLFSDIRNFTTLSESLTPEDNFKFINAYLSRMEPAISENHGFIDKYIGDAIMALFAGGADDAVRAGISMLQRLVAYNQHRANYGYMQIQNGIGINTGLLMLGTVGGKNRMDSTVISDAVNLASRLEELTKDYGVSLLISHQTYSRLQKPKDYAIRIIDKVQVKGKSEKVTVYEVFDADSAEIRDGKLACKQEFEEGISLYQQNSIRDAAQLFTHCLRTNPRDRVAQIYLRRCRD</sequence>
<evidence type="ECO:0000256" key="10">
    <source>
        <dbReference type="SAM" id="Coils"/>
    </source>
</evidence>
<dbReference type="Gene3D" id="3.40.50.2300">
    <property type="match status" value="1"/>
</dbReference>
<dbReference type="SMART" id="SM00086">
    <property type="entry name" value="PAC"/>
    <property type="match status" value="1"/>
</dbReference>
<dbReference type="SUPFAM" id="SSF52172">
    <property type="entry name" value="CheY-like"/>
    <property type="match status" value="1"/>
</dbReference>
<dbReference type="PANTHER" id="PTHR43047:SF72">
    <property type="entry name" value="OSMOSENSING HISTIDINE PROTEIN KINASE SLN1"/>
    <property type="match status" value="1"/>
</dbReference>
<dbReference type="PROSITE" id="PS50109">
    <property type="entry name" value="HIS_KIN"/>
    <property type="match status" value="1"/>
</dbReference>
<dbReference type="SMART" id="SM00388">
    <property type="entry name" value="HisKA"/>
    <property type="match status" value="1"/>
</dbReference>
<dbReference type="PROSITE" id="PS50113">
    <property type="entry name" value="PAC"/>
    <property type="match status" value="1"/>
</dbReference>
<dbReference type="SUPFAM" id="SSF47384">
    <property type="entry name" value="Homodimeric domain of signal transducing histidine kinase"/>
    <property type="match status" value="1"/>
</dbReference>
<dbReference type="GO" id="GO:0000155">
    <property type="term" value="F:phosphorelay sensor kinase activity"/>
    <property type="evidence" value="ECO:0007669"/>
    <property type="project" value="InterPro"/>
</dbReference>
<evidence type="ECO:0000256" key="6">
    <source>
        <dbReference type="ARBA" id="ARBA00022777"/>
    </source>
</evidence>
<evidence type="ECO:0000256" key="8">
    <source>
        <dbReference type="ARBA" id="ARBA00074306"/>
    </source>
</evidence>
<feature type="domain" description="PAS" evidence="13">
    <location>
        <begin position="76"/>
        <end position="112"/>
    </location>
</feature>
<dbReference type="CDD" id="cd16922">
    <property type="entry name" value="HATPase_EvgS-ArcB-TorS-like"/>
    <property type="match status" value="1"/>
</dbReference>
<evidence type="ECO:0000259" key="12">
    <source>
        <dbReference type="PROSITE" id="PS50110"/>
    </source>
</evidence>
<evidence type="ECO:0000256" key="5">
    <source>
        <dbReference type="ARBA" id="ARBA00022679"/>
    </source>
</evidence>
<dbReference type="Gene3D" id="3.30.565.10">
    <property type="entry name" value="Histidine kinase-like ATPase, C-terminal domain"/>
    <property type="match status" value="1"/>
</dbReference>
<dbReference type="PROSITE" id="PS50112">
    <property type="entry name" value="PAS"/>
    <property type="match status" value="1"/>
</dbReference>
<dbReference type="PRINTS" id="PR00344">
    <property type="entry name" value="BCTRLSENSOR"/>
</dbReference>
<reference evidence="16" key="1">
    <citation type="submission" date="2022-06" db="EMBL/GenBank/DDBJ databases">
        <title>New cyanobacteria of genus Symplocastrum in benthos of Lake Baikal.</title>
        <authorList>
            <person name="Sorokovikova E."/>
            <person name="Tikhonova I."/>
            <person name="Krasnopeev A."/>
            <person name="Evseev P."/>
            <person name="Gladkikh A."/>
            <person name="Belykh O."/>
        </authorList>
    </citation>
    <scope>NUCLEOTIDE SEQUENCE</scope>
    <source>
        <strain evidence="16">BBK-W-15</strain>
    </source>
</reference>
<accession>A0AAE3GP35</accession>
<dbReference type="InterPro" id="IPR029787">
    <property type="entry name" value="Nucleotide_cyclase"/>
</dbReference>
<comment type="caution">
    <text evidence="16">The sequence shown here is derived from an EMBL/GenBank/DDBJ whole genome shotgun (WGS) entry which is preliminary data.</text>
</comment>
<dbReference type="Pfam" id="PF13426">
    <property type="entry name" value="PAS_9"/>
    <property type="match status" value="1"/>
</dbReference>
<dbReference type="PANTHER" id="PTHR43047">
    <property type="entry name" value="TWO-COMPONENT HISTIDINE PROTEIN KINASE"/>
    <property type="match status" value="1"/>
</dbReference>
<keyword evidence="6" id="KW-0418">Kinase</keyword>
<dbReference type="SMART" id="SM00091">
    <property type="entry name" value="PAS"/>
    <property type="match status" value="1"/>
</dbReference>
<evidence type="ECO:0000259" key="11">
    <source>
        <dbReference type="PROSITE" id="PS50109"/>
    </source>
</evidence>
<dbReference type="InterPro" id="IPR003594">
    <property type="entry name" value="HATPase_dom"/>
</dbReference>
<dbReference type="CDD" id="cd00082">
    <property type="entry name" value="HisKA"/>
    <property type="match status" value="1"/>
</dbReference>
<dbReference type="SUPFAM" id="SSF55874">
    <property type="entry name" value="ATPase domain of HSP90 chaperone/DNA topoisomerase II/histidine kinase"/>
    <property type="match status" value="1"/>
</dbReference>
<dbReference type="Proteomes" id="UP001204953">
    <property type="component" value="Unassembled WGS sequence"/>
</dbReference>
<feature type="coiled-coil region" evidence="10">
    <location>
        <begin position="14"/>
        <end position="57"/>
    </location>
</feature>
<keyword evidence="4 9" id="KW-0597">Phosphoprotein</keyword>
<feature type="domain" description="Response regulatory" evidence="12">
    <location>
        <begin position="521"/>
        <end position="638"/>
    </location>
</feature>
<dbReference type="InterPro" id="IPR035965">
    <property type="entry name" value="PAS-like_dom_sf"/>
</dbReference>
<dbReference type="InterPro" id="IPR000014">
    <property type="entry name" value="PAS"/>
</dbReference>